<protein>
    <submittedName>
        <fullName evidence="1">Uncharacterized protein</fullName>
    </submittedName>
</protein>
<accession>A0A414UQ02</accession>
<proteinExistence type="predicted"/>
<comment type="caution">
    <text evidence="1">The sequence shown here is derived from an EMBL/GenBank/DDBJ whole genome shotgun (WGS) entry which is preliminary data.</text>
</comment>
<dbReference type="EMBL" id="QRIS01000119">
    <property type="protein sequence ID" value="RHG76150.1"/>
    <property type="molecule type" value="Genomic_DNA"/>
</dbReference>
<dbReference type="Proteomes" id="UP000283981">
    <property type="component" value="Unassembled WGS sequence"/>
</dbReference>
<feature type="non-terminal residue" evidence="1">
    <location>
        <position position="423"/>
    </location>
</feature>
<gene>
    <name evidence="1" type="ORF">DW243_19135</name>
</gene>
<reference evidence="1 2" key="1">
    <citation type="submission" date="2018-08" db="EMBL/GenBank/DDBJ databases">
        <title>A genome reference for cultivated species of the human gut microbiota.</title>
        <authorList>
            <person name="Zou Y."/>
            <person name="Xue W."/>
            <person name="Luo G."/>
        </authorList>
    </citation>
    <scope>NUCLEOTIDE SEQUENCE [LARGE SCALE GENOMIC DNA]</scope>
    <source>
        <strain evidence="1 2">AM21-18</strain>
    </source>
</reference>
<sequence length="423" mass="49650">MRQAFNIQKAYANGVFQLEPKRKETLYDRCYVFEDINYINKNRTEKKNFLSELMFWLNSMDASYKITLCNEYQSVEKFLASIRNERNERDPKNVRQAFNIQKAYANGVFQLETKKKDTLYDRCYVFEDINYINKNRTEKKNFLSELMFWLNSMDASYKITLCNEYQSVEKFLASIRNERNEREYPDIAKGIRQWQESKLADANSTVRTLRYLTITCRADSLAQANIYFRALEPMIEDAFAGWGSDIAVLGTLDRFRVLHGMLRPGEEFPQVVLRETLQDWKSDVLPRSIQQFNDYLILGNTMMTVLTATQYRKSLDTDTFLHTLSSLPYPSFVTLDFAPVQQEVINDKLVAMHMNNEREINDEIEQKRQAGQIVTSPSYTKKKRRDEIEEYIEMVDANDEKGVFLNLLVVLTAPVKEGVELLQ</sequence>
<organism evidence="1 2">
    <name type="scientific">Mediterraneibacter gnavus</name>
    <name type="common">Ruminococcus gnavus</name>
    <dbReference type="NCBI Taxonomy" id="33038"/>
    <lineage>
        <taxon>Bacteria</taxon>
        <taxon>Bacillati</taxon>
        <taxon>Bacillota</taxon>
        <taxon>Clostridia</taxon>
        <taxon>Lachnospirales</taxon>
        <taxon>Lachnospiraceae</taxon>
        <taxon>Mediterraneibacter</taxon>
    </lineage>
</organism>
<evidence type="ECO:0000313" key="2">
    <source>
        <dbReference type="Proteomes" id="UP000283981"/>
    </source>
</evidence>
<dbReference type="AlphaFoldDB" id="A0A414UQ02"/>
<name>A0A414UQ02_MEDGN</name>
<evidence type="ECO:0000313" key="1">
    <source>
        <dbReference type="EMBL" id="RHG76150.1"/>
    </source>
</evidence>